<dbReference type="NCBIfam" id="TIGR00706">
    <property type="entry name" value="SppA_dom"/>
    <property type="match status" value="1"/>
</dbReference>
<keyword evidence="5" id="KW-0472">Membrane</keyword>
<dbReference type="PANTHER" id="PTHR42987">
    <property type="entry name" value="PEPTIDASE S49"/>
    <property type="match status" value="1"/>
</dbReference>
<dbReference type="InterPro" id="IPR002142">
    <property type="entry name" value="Peptidase_S49"/>
</dbReference>
<sequence>MPLDADLLLDRRRLKRRLSLWRAAAVLAVAAVALAFGLSEDRRADLLPGLGSAHVARLNISGFIGDDRKLIEELDRLRRNDSVRAVLVAIDSPGGSVAGGESLHAALARMAADKPVVAVMGGTAASAGYMVALPAQRIFARQATVTGSIGVILQSFDASGLLAWLGVRPETVASGRFKDQPSPFRPLTEEGRAELERVIRDLHTQFITMVAEGRAMDPARVRELADGRVFTGREALALGLVDAIGGEAEARAWLAETRDIPASLPARDIEIRGLAERTFGAILGFVTKSFADEWVGVDRMRALWQPSL</sequence>
<comment type="caution">
    <text evidence="7">The sequence shown here is derived from an EMBL/GenBank/DDBJ whole genome shotgun (WGS) entry which is preliminary data.</text>
</comment>
<proteinExistence type="inferred from homology"/>
<protein>
    <submittedName>
        <fullName evidence="7">Signal peptide peptidase SppA</fullName>
    </submittedName>
</protein>
<evidence type="ECO:0000256" key="1">
    <source>
        <dbReference type="ARBA" id="ARBA00008683"/>
    </source>
</evidence>
<dbReference type="InterPro" id="IPR004635">
    <property type="entry name" value="Pept_S49_SppA"/>
</dbReference>
<evidence type="ECO:0000256" key="3">
    <source>
        <dbReference type="ARBA" id="ARBA00022801"/>
    </source>
</evidence>
<evidence type="ECO:0000313" key="7">
    <source>
        <dbReference type="EMBL" id="MBU8544351.1"/>
    </source>
</evidence>
<keyword evidence="2" id="KW-0645">Protease</keyword>
<dbReference type="CDD" id="cd07023">
    <property type="entry name" value="S49_Sppa_N_C"/>
    <property type="match status" value="1"/>
</dbReference>
<feature type="domain" description="Peptidase S49" evidence="6">
    <location>
        <begin position="110"/>
        <end position="259"/>
    </location>
</feature>
<gene>
    <name evidence="7" type="primary">sppA</name>
    <name evidence="7" type="ORF">JJQ90_11580</name>
</gene>
<dbReference type="PANTHER" id="PTHR42987:SF6">
    <property type="entry name" value="PROTEINASE IV"/>
    <property type="match status" value="1"/>
</dbReference>
<organism evidence="7 8">
    <name type="scientific">Falsiroseomonas oleicola</name>
    <dbReference type="NCBI Taxonomy" id="2801474"/>
    <lineage>
        <taxon>Bacteria</taxon>
        <taxon>Pseudomonadati</taxon>
        <taxon>Pseudomonadota</taxon>
        <taxon>Alphaproteobacteria</taxon>
        <taxon>Acetobacterales</taxon>
        <taxon>Roseomonadaceae</taxon>
        <taxon>Falsiroseomonas</taxon>
    </lineage>
</organism>
<dbReference type="Proteomes" id="UP000689967">
    <property type="component" value="Unassembled WGS sequence"/>
</dbReference>
<dbReference type="EMBL" id="JAERQM010000003">
    <property type="protein sequence ID" value="MBU8544351.1"/>
    <property type="molecule type" value="Genomic_DNA"/>
</dbReference>
<feature type="transmembrane region" description="Helical" evidence="5">
    <location>
        <begin position="20"/>
        <end position="38"/>
    </location>
</feature>
<accession>A0ABS6H6N7</accession>
<reference evidence="7 8" key="1">
    <citation type="submission" date="2021-01" db="EMBL/GenBank/DDBJ databases">
        <title>Roseomonas sp. nov, a bacterium isolated from an oil production mixture in Yumen Oilfield.</title>
        <authorList>
            <person name="Wu D."/>
        </authorList>
    </citation>
    <scope>NUCLEOTIDE SEQUENCE [LARGE SCALE GENOMIC DNA]</scope>
    <source>
        <strain evidence="7 8">ROY-5-3</strain>
    </source>
</reference>
<keyword evidence="4" id="KW-0720">Serine protease</keyword>
<keyword evidence="8" id="KW-1185">Reference proteome</keyword>
<name>A0ABS6H6N7_9PROT</name>
<evidence type="ECO:0000313" key="8">
    <source>
        <dbReference type="Proteomes" id="UP000689967"/>
    </source>
</evidence>
<evidence type="ECO:0000256" key="2">
    <source>
        <dbReference type="ARBA" id="ARBA00022670"/>
    </source>
</evidence>
<dbReference type="Pfam" id="PF01343">
    <property type="entry name" value="Peptidase_S49"/>
    <property type="match status" value="1"/>
</dbReference>
<keyword evidence="5" id="KW-0812">Transmembrane</keyword>
<keyword evidence="5" id="KW-1133">Transmembrane helix</keyword>
<dbReference type="RefSeq" id="WP_216875553.1">
    <property type="nucleotide sequence ID" value="NZ_JAERQM010000003.1"/>
</dbReference>
<evidence type="ECO:0000256" key="5">
    <source>
        <dbReference type="SAM" id="Phobius"/>
    </source>
</evidence>
<evidence type="ECO:0000256" key="4">
    <source>
        <dbReference type="ARBA" id="ARBA00022825"/>
    </source>
</evidence>
<dbReference type="InterPro" id="IPR047272">
    <property type="entry name" value="S49_SppA_C"/>
</dbReference>
<evidence type="ECO:0000259" key="6">
    <source>
        <dbReference type="Pfam" id="PF01343"/>
    </source>
</evidence>
<keyword evidence="3" id="KW-0378">Hydrolase</keyword>
<comment type="similarity">
    <text evidence="1">Belongs to the peptidase S49 family.</text>
</comment>